<feature type="region of interest" description="Disordered" evidence="6">
    <location>
        <begin position="1"/>
        <end position="30"/>
    </location>
</feature>
<evidence type="ECO:0000256" key="1">
    <source>
        <dbReference type="ARBA" id="ARBA00006955"/>
    </source>
</evidence>
<dbReference type="PANTHER" id="PTHR10177">
    <property type="entry name" value="CYCLINS"/>
    <property type="match status" value="1"/>
</dbReference>
<organism evidence="9 10">
    <name type="scientific">Dillenia turbinata</name>
    <dbReference type="NCBI Taxonomy" id="194707"/>
    <lineage>
        <taxon>Eukaryota</taxon>
        <taxon>Viridiplantae</taxon>
        <taxon>Streptophyta</taxon>
        <taxon>Embryophyta</taxon>
        <taxon>Tracheophyta</taxon>
        <taxon>Spermatophyta</taxon>
        <taxon>Magnoliopsida</taxon>
        <taxon>eudicotyledons</taxon>
        <taxon>Gunneridae</taxon>
        <taxon>Pentapetalae</taxon>
        <taxon>Dilleniales</taxon>
        <taxon>Dilleniaceae</taxon>
        <taxon>Dillenia</taxon>
    </lineage>
</organism>
<evidence type="ECO:0000256" key="3">
    <source>
        <dbReference type="ARBA" id="ARBA00023127"/>
    </source>
</evidence>
<dbReference type="InterPro" id="IPR046965">
    <property type="entry name" value="Cyclin_A/B-like"/>
</dbReference>
<dbReference type="InterPro" id="IPR039361">
    <property type="entry name" value="Cyclin"/>
</dbReference>
<feature type="domain" description="Cyclin-like" evidence="7">
    <location>
        <begin position="317"/>
        <end position="399"/>
    </location>
</feature>
<comment type="similarity">
    <text evidence="1">Belongs to the cyclin family. Cyclin AB subfamily.</text>
</comment>
<evidence type="ECO:0000256" key="5">
    <source>
        <dbReference type="RuleBase" id="RU000383"/>
    </source>
</evidence>
<dbReference type="Pfam" id="PF02984">
    <property type="entry name" value="Cyclin_C"/>
    <property type="match status" value="1"/>
</dbReference>
<accession>A0AAN8UV70</accession>
<dbReference type="CDD" id="cd20511">
    <property type="entry name" value="CYCLIN_AtCycB-like_rpt2"/>
    <property type="match status" value="1"/>
</dbReference>
<dbReference type="InterPro" id="IPR006671">
    <property type="entry name" value="Cyclin_N"/>
</dbReference>
<dbReference type="EMBL" id="JBAMMX010000018">
    <property type="protein sequence ID" value="KAK6922505.1"/>
    <property type="molecule type" value="Genomic_DNA"/>
</dbReference>
<evidence type="ECO:0000259" key="8">
    <source>
        <dbReference type="SMART" id="SM01332"/>
    </source>
</evidence>
<comment type="caution">
    <text evidence="9">The sequence shown here is derived from an EMBL/GenBank/DDBJ whole genome shotgun (WGS) entry which is preliminary data.</text>
</comment>
<name>A0AAN8UV70_9MAGN</name>
<dbReference type="InterPro" id="IPR036915">
    <property type="entry name" value="Cyclin-like_sf"/>
</dbReference>
<feature type="domain" description="Cyclin-like" evidence="7">
    <location>
        <begin position="220"/>
        <end position="304"/>
    </location>
</feature>
<dbReference type="SMART" id="SM00385">
    <property type="entry name" value="CYCLIN"/>
    <property type="match status" value="2"/>
</dbReference>
<feature type="domain" description="Cyclin C-terminal" evidence="8">
    <location>
        <begin position="313"/>
        <end position="428"/>
    </location>
</feature>
<gene>
    <name evidence="9" type="ORF">RJ641_010809</name>
</gene>
<evidence type="ECO:0000256" key="6">
    <source>
        <dbReference type="SAM" id="MobiDB-lite"/>
    </source>
</evidence>
<dbReference type="CDD" id="cd20567">
    <property type="entry name" value="CYCLIN_AtCycB-like_rpt1"/>
    <property type="match status" value="1"/>
</dbReference>
<dbReference type="InterPro" id="IPR004367">
    <property type="entry name" value="Cyclin_C-dom"/>
</dbReference>
<dbReference type="Pfam" id="PF00134">
    <property type="entry name" value="Cyclin_N"/>
    <property type="match status" value="1"/>
</dbReference>
<sequence>MVGSDENNSALLRPTNVPGGSEMGGNGKGVQEIRRNRRALSVISQNLVGGAAYPCELIKKKGLSDQHEICDKIPSNRPVTRRFAAQMAGMKQTYAQVTVVTKPSISKPSDLRESTFIYEDEEEEEDKAAAKDLPVPMALEDTEVVQNEVDQMEEVEMEDIFEEPVMDIDGCDIKNPLAVVDYVGDIYAHYRKIESLSCVAPDYMSQQQDINERMRAILIDWLIEVHEKFDLMKETLFLTVNLVDRFLARQNVPRKKLQLVGLVAMLLACKYEEVCVPIIGDLILISDKAYTRNEVIDMERTMLNTLQFNMSVATPYIFIKRFLKAAQSDKKLEILSLFMIELCLVEYEMLKFPPSLLAAAAIYVAHCTLYGFKQWSRTCEWHSNYSEDQLMDTARLIVGFHQKAANGKLTGVHRKYCSQKFVSTGINYDRNKVLDQTLLCGIKIIVMNNHQFPGKYRRVGLVMECTMYYRCMIVTLQPNHSIPPLRKKRN</sequence>
<keyword evidence="4" id="KW-0131">Cell cycle</keyword>
<dbReference type="InterPro" id="IPR013763">
    <property type="entry name" value="Cyclin-like_dom"/>
</dbReference>
<protein>
    <submittedName>
        <fullName evidence="9">Cyclin, C-terminal domain</fullName>
    </submittedName>
</protein>
<dbReference type="GO" id="GO:0051301">
    <property type="term" value="P:cell division"/>
    <property type="evidence" value="ECO:0007669"/>
    <property type="project" value="UniProtKB-KW"/>
</dbReference>
<dbReference type="FunFam" id="1.10.472.10:FF:000032">
    <property type="entry name" value="G2/mitotic-specific cyclin-1"/>
    <property type="match status" value="1"/>
</dbReference>
<dbReference type="GO" id="GO:0010332">
    <property type="term" value="P:response to gamma radiation"/>
    <property type="evidence" value="ECO:0007669"/>
    <property type="project" value="UniProtKB-ARBA"/>
</dbReference>
<dbReference type="GO" id="GO:0016538">
    <property type="term" value="F:cyclin-dependent protein serine/threonine kinase regulator activity"/>
    <property type="evidence" value="ECO:0007669"/>
    <property type="project" value="InterPro"/>
</dbReference>
<evidence type="ECO:0000259" key="7">
    <source>
        <dbReference type="SMART" id="SM00385"/>
    </source>
</evidence>
<evidence type="ECO:0000313" key="10">
    <source>
        <dbReference type="Proteomes" id="UP001370490"/>
    </source>
</evidence>
<keyword evidence="3 5" id="KW-0195">Cyclin</keyword>
<dbReference type="PROSITE" id="PS00292">
    <property type="entry name" value="CYCLINS"/>
    <property type="match status" value="1"/>
</dbReference>
<dbReference type="GO" id="GO:0044772">
    <property type="term" value="P:mitotic cell cycle phase transition"/>
    <property type="evidence" value="ECO:0007669"/>
    <property type="project" value="InterPro"/>
</dbReference>
<proteinExistence type="inferred from homology"/>
<evidence type="ECO:0000313" key="9">
    <source>
        <dbReference type="EMBL" id="KAK6922505.1"/>
    </source>
</evidence>
<dbReference type="SUPFAM" id="SSF47954">
    <property type="entry name" value="Cyclin-like"/>
    <property type="match status" value="2"/>
</dbReference>
<dbReference type="Proteomes" id="UP001370490">
    <property type="component" value="Unassembled WGS sequence"/>
</dbReference>
<keyword evidence="10" id="KW-1185">Reference proteome</keyword>
<dbReference type="InterPro" id="IPR048258">
    <property type="entry name" value="Cyclins_cyclin-box"/>
</dbReference>
<evidence type="ECO:0000256" key="4">
    <source>
        <dbReference type="ARBA" id="ARBA00023306"/>
    </source>
</evidence>
<dbReference type="AlphaFoldDB" id="A0AAN8UV70"/>
<dbReference type="PIRSF" id="PIRSF001771">
    <property type="entry name" value="Cyclin_A_B_D_E"/>
    <property type="match status" value="1"/>
</dbReference>
<reference evidence="9 10" key="1">
    <citation type="submission" date="2023-12" db="EMBL/GenBank/DDBJ databases">
        <title>A high-quality genome assembly for Dillenia turbinata (Dilleniales).</title>
        <authorList>
            <person name="Chanderbali A."/>
        </authorList>
    </citation>
    <scope>NUCLEOTIDE SEQUENCE [LARGE SCALE GENOMIC DNA]</scope>
    <source>
        <strain evidence="9">LSX21</strain>
        <tissue evidence="9">Leaf</tissue>
    </source>
</reference>
<feature type="compositionally biased region" description="Polar residues" evidence="6">
    <location>
        <begin position="1"/>
        <end position="10"/>
    </location>
</feature>
<dbReference type="Gene3D" id="1.10.472.10">
    <property type="entry name" value="Cyclin-like"/>
    <property type="match status" value="2"/>
</dbReference>
<evidence type="ECO:0000256" key="2">
    <source>
        <dbReference type="ARBA" id="ARBA00022618"/>
    </source>
</evidence>
<dbReference type="SMART" id="SM01332">
    <property type="entry name" value="Cyclin_C"/>
    <property type="match status" value="1"/>
</dbReference>
<keyword evidence="2" id="KW-0132">Cell division</keyword>